<gene>
    <name evidence="1" type="ORF">CEX98_14595</name>
</gene>
<name>A0A2A5JNJ0_PSEO7</name>
<dbReference type="EMBL" id="NKHF01000067">
    <property type="protein sequence ID" value="PCK30980.1"/>
    <property type="molecule type" value="Genomic_DNA"/>
</dbReference>
<protein>
    <submittedName>
        <fullName evidence="1">Uncharacterized protein</fullName>
    </submittedName>
</protein>
<keyword evidence="2" id="KW-1185">Reference proteome</keyword>
<dbReference type="AlphaFoldDB" id="A0A2A5JNJ0"/>
<reference evidence="2" key="1">
    <citation type="journal article" date="2019" name="Genome Announc.">
        <title>Draft Genome Sequence of Pseudoalteromonas piscicida Strain 36Y ROTHPW, an Hypersaline Seawater Isolate from the South Coast of Sonora, Mexico.</title>
        <authorList>
            <person name="Sanchez-Diaz R."/>
            <person name="Molina-Garza Z.J."/>
            <person name="Cruz-Suarez L.E."/>
            <person name="Selvin J."/>
            <person name="Kiran G.S."/>
            <person name="Ibarra-Gamez J.C."/>
            <person name="Gomez-Gil B."/>
            <person name="Galaviz-Silva L."/>
        </authorList>
    </citation>
    <scope>NUCLEOTIDE SEQUENCE [LARGE SCALE GENOMIC DNA]</scope>
    <source>
        <strain evidence="2">36Y_RITHPW</strain>
    </source>
</reference>
<evidence type="ECO:0000313" key="2">
    <source>
        <dbReference type="Proteomes" id="UP000228621"/>
    </source>
</evidence>
<organism evidence="1 2">
    <name type="scientific">Pseudoalteromonas piscicida</name>
    <dbReference type="NCBI Taxonomy" id="43662"/>
    <lineage>
        <taxon>Bacteria</taxon>
        <taxon>Pseudomonadati</taxon>
        <taxon>Pseudomonadota</taxon>
        <taxon>Gammaproteobacteria</taxon>
        <taxon>Alteromonadales</taxon>
        <taxon>Pseudoalteromonadaceae</taxon>
        <taxon>Pseudoalteromonas</taxon>
    </lineage>
</organism>
<comment type="caution">
    <text evidence="1">The sequence shown here is derived from an EMBL/GenBank/DDBJ whole genome shotgun (WGS) entry which is preliminary data.</text>
</comment>
<dbReference type="OrthoDB" id="8756810at2"/>
<accession>A0A2A5JNJ0</accession>
<proteinExistence type="predicted"/>
<dbReference type="RefSeq" id="WP_099642791.1">
    <property type="nucleotide sequence ID" value="NZ_JAQPZX010000005.1"/>
</dbReference>
<evidence type="ECO:0000313" key="1">
    <source>
        <dbReference type="EMBL" id="PCK30980.1"/>
    </source>
</evidence>
<dbReference type="Proteomes" id="UP000228621">
    <property type="component" value="Unassembled WGS sequence"/>
</dbReference>
<sequence length="95" mass="10937">MNDIERNKLIKTSWELHSLVENSYLGNPATKGDEEWLEKQRILLADMAIHLLQTAIKPGNIELDKLKNNLHSILTITDQFLPHTGLKEATEKLYE</sequence>